<evidence type="ECO:0000256" key="2">
    <source>
        <dbReference type="SAM" id="SignalP"/>
    </source>
</evidence>
<dbReference type="HOGENOM" id="CLU_2018313_0_0_1"/>
<keyword evidence="2" id="KW-0732">Signal</keyword>
<dbReference type="EMBL" id="KI395277">
    <property type="protein sequence ID" value="ERM98764.1"/>
    <property type="molecule type" value="Genomic_DNA"/>
</dbReference>
<protein>
    <recommendedName>
        <fullName evidence="5">Transmembrane protein</fullName>
    </recommendedName>
</protein>
<proteinExistence type="predicted"/>
<dbReference type="Gramene" id="ERM98764">
    <property type="protein sequence ID" value="ERM98764"/>
    <property type="gene ID" value="AMTR_s00082p00140750"/>
</dbReference>
<reference evidence="4" key="1">
    <citation type="journal article" date="2013" name="Science">
        <title>The Amborella genome and the evolution of flowering plants.</title>
        <authorList>
            <consortium name="Amborella Genome Project"/>
        </authorList>
    </citation>
    <scope>NUCLEOTIDE SEQUENCE [LARGE SCALE GENOMIC DNA]</scope>
</reference>
<feature type="transmembrane region" description="Helical" evidence="1">
    <location>
        <begin position="48"/>
        <end position="70"/>
    </location>
</feature>
<organism evidence="3 4">
    <name type="scientific">Amborella trichopoda</name>
    <dbReference type="NCBI Taxonomy" id="13333"/>
    <lineage>
        <taxon>Eukaryota</taxon>
        <taxon>Viridiplantae</taxon>
        <taxon>Streptophyta</taxon>
        <taxon>Embryophyta</taxon>
        <taxon>Tracheophyta</taxon>
        <taxon>Spermatophyta</taxon>
        <taxon>Magnoliopsida</taxon>
        <taxon>Amborellales</taxon>
        <taxon>Amborellaceae</taxon>
        <taxon>Amborella</taxon>
    </lineage>
</organism>
<keyword evidence="1" id="KW-1133">Transmembrane helix</keyword>
<sequence>MCPATSFPARFLFLVCLFIGGTGGRPFFSLSKGSFVLERKKKSRSLYRFLPCLCIFLPCVGLVYLFVMVLEKEVGAKRGGSSVGLPFAKRSRADVHSSLTPVRGVFVSNAETVGGVEGIPAMR</sequence>
<keyword evidence="4" id="KW-1185">Reference proteome</keyword>
<dbReference type="Proteomes" id="UP000017836">
    <property type="component" value="Unassembled WGS sequence"/>
</dbReference>
<evidence type="ECO:0008006" key="5">
    <source>
        <dbReference type="Google" id="ProtNLM"/>
    </source>
</evidence>
<feature type="chain" id="PRO_5004807507" description="Transmembrane protein" evidence="2">
    <location>
        <begin position="25"/>
        <end position="123"/>
    </location>
</feature>
<keyword evidence="1" id="KW-0812">Transmembrane</keyword>
<evidence type="ECO:0000256" key="1">
    <source>
        <dbReference type="SAM" id="Phobius"/>
    </source>
</evidence>
<accession>W1NVR7</accession>
<dbReference type="AlphaFoldDB" id="W1NVR7"/>
<feature type="signal peptide" evidence="2">
    <location>
        <begin position="1"/>
        <end position="24"/>
    </location>
</feature>
<gene>
    <name evidence="3" type="ORF">AMTR_s00082p00140750</name>
</gene>
<evidence type="ECO:0000313" key="4">
    <source>
        <dbReference type="Proteomes" id="UP000017836"/>
    </source>
</evidence>
<evidence type="ECO:0000313" key="3">
    <source>
        <dbReference type="EMBL" id="ERM98764.1"/>
    </source>
</evidence>
<keyword evidence="1" id="KW-0472">Membrane</keyword>
<name>W1NVR7_AMBTC</name>